<keyword evidence="1 3" id="KW-0560">Oxidoreductase</keyword>
<dbReference type="BioCyc" id="RPAL316057:RPD_RS07640-MONOMER"/>
<evidence type="ECO:0000256" key="1">
    <source>
        <dbReference type="ARBA" id="ARBA00023002"/>
    </source>
</evidence>
<dbReference type="eggNOG" id="COG1014">
    <property type="taxonomic scope" value="Bacteria"/>
</dbReference>
<dbReference type="NCBIfam" id="TIGR02175">
    <property type="entry name" value="PorC_KorC"/>
    <property type="match status" value="1"/>
</dbReference>
<proteinExistence type="predicted"/>
<dbReference type="PANTHER" id="PTHR43366">
    <property type="entry name" value="PYRUVATE SYNTHASE SUBUNIT PORC"/>
    <property type="match status" value="1"/>
</dbReference>
<dbReference type="InterPro" id="IPR054811">
    <property type="entry name" value="PadE"/>
</dbReference>
<dbReference type="InterPro" id="IPR019752">
    <property type="entry name" value="Pyrv/ketoisovalerate_OxRed_cat"/>
</dbReference>
<accession>Q13AZ2</accession>
<dbReference type="NCBIfam" id="NF045762">
    <property type="entry name" value="PhenlGlyoxDHPadE"/>
    <property type="match status" value="1"/>
</dbReference>
<dbReference type="STRING" id="316057.RPD_1510"/>
<sequence length="190" mass="20130">MYEVRLHGRGGQGAVMAAGILAAGLVAEGRFAVAIPSFGFERRGAPVVAFLRSDEREIRRMTNITYPDCVVCIDPTVARSVDIFAGLKPGGTLVQTTSKPLGELSLSDAVGTVGLIDAIRIAMEIFRRPITNTLMLGAFARTTGVVSLDALKQALADSDFRDAGLGQNLAALDRGYHETEVHRLGCEAAA</sequence>
<dbReference type="PANTHER" id="PTHR43366:SF1">
    <property type="entry name" value="PYRUVATE SYNTHASE SUBUNIT PORC"/>
    <property type="match status" value="1"/>
</dbReference>
<dbReference type="InterPro" id="IPR051626">
    <property type="entry name" value="Oxidoreductase_gamma_subunit"/>
</dbReference>
<evidence type="ECO:0000313" key="3">
    <source>
        <dbReference type="EMBL" id="ABE38747.1"/>
    </source>
</evidence>
<dbReference type="SUPFAM" id="SSF53323">
    <property type="entry name" value="Pyruvate-ferredoxin oxidoreductase, PFOR, domain III"/>
    <property type="match status" value="1"/>
</dbReference>
<dbReference type="KEGG" id="rpd:RPD_1510"/>
<dbReference type="AlphaFoldDB" id="Q13AZ2"/>
<evidence type="ECO:0000313" key="4">
    <source>
        <dbReference type="Proteomes" id="UP000001818"/>
    </source>
</evidence>
<dbReference type="Proteomes" id="UP000001818">
    <property type="component" value="Chromosome"/>
</dbReference>
<feature type="domain" description="Pyruvate/ketoisovalerate oxidoreductase catalytic" evidence="2">
    <location>
        <begin position="10"/>
        <end position="176"/>
    </location>
</feature>
<gene>
    <name evidence="3" type="ordered locus">RPD_1510</name>
</gene>
<dbReference type="InterPro" id="IPR002869">
    <property type="entry name" value="Pyrv_flavodox_OxRed_cen"/>
</dbReference>
<dbReference type="Pfam" id="PF01558">
    <property type="entry name" value="POR"/>
    <property type="match status" value="1"/>
</dbReference>
<dbReference type="Gene3D" id="3.40.920.10">
    <property type="entry name" value="Pyruvate-ferredoxin oxidoreductase, PFOR, domain III"/>
    <property type="match status" value="1"/>
</dbReference>
<dbReference type="GO" id="GO:0016625">
    <property type="term" value="F:oxidoreductase activity, acting on the aldehyde or oxo group of donors, iron-sulfur protein as acceptor"/>
    <property type="evidence" value="ECO:0007669"/>
    <property type="project" value="InterPro"/>
</dbReference>
<evidence type="ECO:0000259" key="2">
    <source>
        <dbReference type="Pfam" id="PF01558"/>
    </source>
</evidence>
<dbReference type="EC" id="1.2.-.-" evidence="3"/>
<organism evidence="3 4">
    <name type="scientific">Rhodopseudomonas palustris (strain BisB5)</name>
    <dbReference type="NCBI Taxonomy" id="316057"/>
    <lineage>
        <taxon>Bacteria</taxon>
        <taxon>Pseudomonadati</taxon>
        <taxon>Pseudomonadota</taxon>
        <taxon>Alphaproteobacteria</taxon>
        <taxon>Hyphomicrobiales</taxon>
        <taxon>Nitrobacteraceae</taxon>
        <taxon>Rhodopseudomonas</taxon>
    </lineage>
</organism>
<name>Q13AZ2_RHOPS</name>
<dbReference type="HOGENOM" id="CLU_087284_2_0_5"/>
<protein>
    <submittedName>
        <fullName evidence="3">Phenylglyoxylate:acceptor oxidoreductase PadE subunit</fullName>
        <ecNumber evidence="3">1.2.-.-</ecNumber>
    </submittedName>
</protein>
<reference evidence="3 4" key="1">
    <citation type="submission" date="2006-03" db="EMBL/GenBank/DDBJ databases">
        <title>Complete sequence of Rhodopseudomonas palustris BisB5.</title>
        <authorList>
            <consortium name="US DOE Joint Genome Institute"/>
            <person name="Copeland A."/>
            <person name="Lucas S."/>
            <person name="Lapidus A."/>
            <person name="Barry K."/>
            <person name="Detter J.C."/>
            <person name="Glavina del Rio T."/>
            <person name="Hammon N."/>
            <person name="Israni S."/>
            <person name="Dalin E."/>
            <person name="Tice H."/>
            <person name="Pitluck S."/>
            <person name="Chain P."/>
            <person name="Malfatti S."/>
            <person name="Shin M."/>
            <person name="Vergez L."/>
            <person name="Schmutz J."/>
            <person name="Larimer F."/>
            <person name="Land M."/>
            <person name="Hauser L."/>
            <person name="Pelletier D.A."/>
            <person name="Kyrpides N."/>
            <person name="Lykidis A."/>
            <person name="Oda Y."/>
            <person name="Harwood C.S."/>
            <person name="Richardson P."/>
        </authorList>
    </citation>
    <scope>NUCLEOTIDE SEQUENCE [LARGE SCALE GENOMIC DNA]</scope>
    <source>
        <strain evidence="3 4">BisB5</strain>
    </source>
</reference>
<dbReference type="EMBL" id="CP000283">
    <property type="protein sequence ID" value="ABE38747.1"/>
    <property type="molecule type" value="Genomic_DNA"/>
</dbReference>
<dbReference type="InterPro" id="IPR011894">
    <property type="entry name" value="PorC_KorC"/>
</dbReference>